<reference evidence="4" key="1">
    <citation type="submission" date="2022-12" db="EMBL/GenBank/DDBJ databases">
        <title>Gycomyces niveus sp.nov.,a novel actinomycete isolated from soil in Shouguan.</title>
        <authorList>
            <person name="Yang X."/>
        </authorList>
    </citation>
    <scope>NUCLEOTIDE SEQUENCE</scope>
    <source>
        <strain evidence="4">NEAU-A15</strain>
    </source>
</reference>
<comment type="caution">
    <text evidence="4">The sequence shown here is derived from an EMBL/GenBank/DDBJ whole genome shotgun (WGS) entry which is preliminary data.</text>
</comment>
<evidence type="ECO:0000256" key="2">
    <source>
        <dbReference type="PIRNR" id="PIRNR016661"/>
    </source>
</evidence>
<evidence type="ECO:0000313" key="5">
    <source>
        <dbReference type="Proteomes" id="UP001146067"/>
    </source>
</evidence>
<dbReference type="PIRSF" id="PIRSF016661">
    <property type="entry name" value="BioY"/>
    <property type="match status" value="1"/>
</dbReference>
<feature type="transmembrane region" description="Helical" evidence="3">
    <location>
        <begin position="31"/>
        <end position="52"/>
    </location>
</feature>
<dbReference type="EMBL" id="JAPZVP010000003">
    <property type="protein sequence ID" value="MDA1358858.1"/>
    <property type="molecule type" value="Genomic_DNA"/>
</dbReference>
<name>A0A9X3SRX8_9ACTN</name>
<dbReference type="GO" id="GO:0015225">
    <property type="term" value="F:biotin transmembrane transporter activity"/>
    <property type="evidence" value="ECO:0007669"/>
    <property type="project" value="UniProtKB-UniRule"/>
</dbReference>
<accession>A0A9X3SRX8</accession>
<gene>
    <name evidence="4" type="ORF">O1R50_04445</name>
</gene>
<dbReference type="PANTHER" id="PTHR34295:SF1">
    <property type="entry name" value="BIOTIN TRANSPORTER BIOY"/>
    <property type="match status" value="1"/>
</dbReference>
<dbReference type="Pfam" id="PF02632">
    <property type="entry name" value="BioY"/>
    <property type="match status" value="1"/>
</dbReference>
<comment type="subcellular location">
    <subcellularLocation>
        <location evidence="2">Cell membrane</location>
        <topology evidence="2">Multi-pass membrane protein</topology>
    </subcellularLocation>
</comment>
<evidence type="ECO:0000256" key="1">
    <source>
        <dbReference type="ARBA" id="ARBA00010692"/>
    </source>
</evidence>
<feature type="transmembrane region" description="Helical" evidence="3">
    <location>
        <begin position="137"/>
        <end position="159"/>
    </location>
</feature>
<keyword evidence="2 3" id="KW-0472">Membrane</keyword>
<evidence type="ECO:0000256" key="3">
    <source>
        <dbReference type="SAM" id="Phobius"/>
    </source>
</evidence>
<sequence>MAAPAAAIAAPSVLADLLPARTKAAAYARDAVLVLGGAAAVGASAQIAITIPQITPVPFVLTTFTVLLLGAAYGPLRAGITLALYLAAGAAGVPWFTDGTSGYAMPSFGYIIGFLAASVAVGYLAKRGGDRTILKTVGLMVVGNVLMYAFGAPYLALATGMDAATTIEKGVLPFLAGDAVKLVVAALLLPGAWAAVDRFRSERQRGAESEAQS</sequence>
<dbReference type="Gene3D" id="1.10.1760.20">
    <property type="match status" value="1"/>
</dbReference>
<protein>
    <recommendedName>
        <fullName evidence="2">Biotin transporter</fullName>
    </recommendedName>
</protein>
<organism evidence="4 5">
    <name type="scientific">Glycomyces luteolus</name>
    <dbReference type="NCBI Taxonomy" id="2670330"/>
    <lineage>
        <taxon>Bacteria</taxon>
        <taxon>Bacillati</taxon>
        <taxon>Actinomycetota</taxon>
        <taxon>Actinomycetes</taxon>
        <taxon>Glycomycetales</taxon>
        <taxon>Glycomycetaceae</taxon>
        <taxon>Glycomyces</taxon>
    </lineage>
</organism>
<keyword evidence="2" id="KW-1003">Cell membrane</keyword>
<keyword evidence="5" id="KW-1185">Reference proteome</keyword>
<keyword evidence="3" id="KW-1133">Transmembrane helix</keyword>
<proteinExistence type="inferred from homology"/>
<dbReference type="PANTHER" id="PTHR34295">
    <property type="entry name" value="BIOTIN TRANSPORTER BIOY"/>
    <property type="match status" value="1"/>
</dbReference>
<dbReference type="AlphaFoldDB" id="A0A9X3SRX8"/>
<evidence type="ECO:0000313" key="4">
    <source>
        <dbReference type="EMBL" id="MDA1358858.1"/>
    </source>
</evidence>
<dbReference type="GO" id="GO:0005886">
    <property type="term" value="C:plasma membrane"/>
    <property type="evidence" value="ECO:0007669"/>
    <property type="project" value="UniProtKB-SubCell"/>
</dbReference>
<comment type="similarity">
    <text evidence="1 2">Belongs to the BioY family.</text>
</comment>
<feature type="transmembrane region" description="Helical" evidence="3">
    <location>
        <begin position="107"/>
        <end position="125"/>
    </location>
</feature>
<keyword evidence="2" id="KW-0813">Transport</keyword>
<dbReference type="InterPro" id="IPR003784">
    <property type="entry name" value="BioY"/>
</dbReference>
<feature type="transmembrane region" description="Helical" evidence="3">
    <location>
        <begin position="179"/>
        <end position="196"/>
    </location>
</feature>
<feature type="transmembrane region" description="Helical" evidence="3">
    <location>
        <begin position="59"/>
        <end position="87"/>
    </location>
</feature>
<dbReference type="Proteomes" id="UP001146067">
    <property type="component" value="Unassembled WGS sequence"/>
</dbReference>
<keyword evidence="3" id="KW-0812">Transmembrane</keyword>
<dbReference type="RefSeq" id="WP_270108673.1">
    <property type="nucleotide sequence ID" value="NZ_JAPZVP010000003.1"/>
</dbReference>